<evidence type="ECO:0000313" key="7">
    <source>
        <dbReference type="Proteomes" id="UP000243629"/>
    </source>
</evidence>
<dbReference type="InterPro" id="IPR036388">
    <property type="entry name" value="WH-like_DNA-bd_sf"/>
</dbReference>
<dbReference type="InterPro" id="IPR005119">
    <property type="entry name" value="LysR_subst-bd"/>
</dbReference>
<dbReference type="Pfam" id="PF00126">
    <property type="entry name" value="HTH_1"/>
    <property type="match status" value="1"/>
</dbReference>
<dbReference type="STRING" id="1720063.SAMN05216217_108111"/>
<dbReference type="FunFam" id="1.10.10.10:FF:000001">
    <property type="entry name" value="LysR family transcriptional regulator"/>
    <property type="match status" value="1"/>
</dbReference>
<sequence>MARLNYHHLYYFWHVARADSLTRAAEQLHVSQSALSSQIRQLEERMGVALFERYGRKLQLTAEGQRALEYANDIFRRGEELEALLRHGIAPSVSHVHIGVLSGMSRNFIESFVAPLLGKPGVRFTLHARGWQNLLRGLGQYQFDLVLANAGISRGEGDPLWQSQLLARQPLVVVGPAQDRPSLPFPQGYLGRQWSLPGQSSEIRSTFETYCARHDYQPEVIMEADDMAMLRLLARDGGVLSVLPEVVVRDEISQGLLCRYMTIPNAWENFYAITRKGHPLPEALSALLREWSEVQVEGTVLRG</sequence>
<dbReference type="Gene3D" id="3.40.190.290">
    <property type="match status" value="1"/>
</dbReference>
<evidence type="ECO:0000256" key="2">
    <source>
        <dbReference type="ARBA" id="ARBA00023015"/>
    </source>
</evidence>
<dbReference type="PRINTS" id="PR00039">
    <property type="entry name" value="HTHLYSR"/>
</dbReference>
<comment type="similarity">
    <text evidence="1">Belongs to the LysR transcriptional regulatory family.</text>
</comment>
<keyword evidence="3" id="KW-0238">DNA-binding</keyword>
<gene>
    <name evidence="6" type="ORF">SAMN05216217_108111</name>
</gene>
<dbReference type="AlphaFoldDB" id="A0A1I4S209"/>
<dbReference type="SUPFAM" id="SSF46785">
    <property type="entry name" value="Winged helix' DNA-binding domain"/>
    <property type="match status" value="1"/>
</dbReference>
<reference evidence="7" key="1">
    <citation type="submission" date="2016-10" db="EMBL/GenBank/DDBJ databases">
        <authorList>
            <person name="Varghese N."/>
            <person name="Submissions S."/>
        </authorList>
    </citation>
    <scope>NUCLEOTIDE SEQUENCE [LARGE SCALE GENOMIC DNA]</scope>
    <source>
        <strain evidence="7">DSM 24213</strain>
    </source>
</reference>
<keyword evidence="7" id="KW-1185">Reference proteome</keyword>
<keyword evidence="4" id="KW-0804">Transcription</keyword>
<evidence type="ECO:0000313" key="6">
    <source>
        <dbReference type="EMBL" id="SFM58263.1"/>
    </source>
</evidence>
<dbReference type="GO" id="GO:0000976">
    <property type="term" value="F:transcription cis-regulatory region binding"/>
    <property type="evidence" value="ECO:0007669"/>
    <property type="project" value="TreeGrafter"/>
</dbReference>
<dbReference type="InterPro" id="IPR036390">
    <property type="entry name" value="WH_DNA-bd_sf"/>
</dbReference>
<accession>A0A1I4S209</accession>
<proteinExistence type="inferred from homology"/>
<dbReference type="Proteomes" id="UP000243629">
    <property type="component" value="Unassembled WGS sequence"/>
</dbReference>
<feature type="domain" description="HTH lysR-type" evidence="5">
    <location>
        <begin position="4"/>
        <end position="61"/>
    </location>
</feature>
<dbReference type="SUPFAM" id="SSF53850">
    <property type="entry name" value="Periplasmic binding protein-like II"/>
    <property type="match status" value="1"/>
</dbReference>
<protein>
    <submittedName>
        <fullName evidence="6">LysR family transcriptional regulator, transcriptional activator of nhaA</fullName>
    </submittedName>
</protein>
<dbReference type="PANTHER" id="PTHR30126">
    <property type="entry name" value="HTH-TYPE TRANSCRIPTIONAL REGULATOR"/>
    <property type="match status" value="1"/>
</dbReference>
<dbReference type="GO" id="GO:0003700">
    <property type="term" value="F:DNA-binding transcription factor activity"/>
    <property type="evidence" value="ECO:0007669"/>
    <property type="project" value="InterPro"/>
</dbReference>
<evidence type="ECO:0000256" key="1">
    <source>
        <dbReference type="ARBA" id="ARBA00009437"/>
    </source>
</evidence>
<dbReference type="RefSeq" id="WP_093475857.1">
    <property type="nucleotide sequence ID" value="NZ_FOUI01000008.1"/>
</dbReference>
<dbReference type="EMBL" id="FOUI01000008">
    <property type="protein sequence ID" value="SFM58263.1"/>
    <property type="molecule type" value="Genomic_DNA"/>
</dbReference>
<dbReference type="OrthoDB" id="464481at2"/>
<name>A0A1I4S209_9GAMM</name>
<dbReference type="InterPro" id="IPR000847">
    <property type="entry name" value="LysR_HTH_N"/>
</dbReference>
<dbReference type="Pfam" id="PF03466">
    <property type="entry name" value="LysR_substrate"/>
    <property type="match status" value="1"/>
</dbReference>
<evidence type="ECO:0000259" key="5">
    <source>
        <dbReference type="PROSITE" id="PS50931"/>
    </source>
</evidence>
<evidence type="ECO:0000256" key="3">
    <source>
        <dbReference type="ARBA" id="ARBA00023125"/>
    </source>
</evidence>
<evidence type="ECO:0000256" key="4">
    <source>
        <dbReference type="ARBA" id="ARBA00023163"/>
    </source>
</evidence>
<dbReference type="PROSITE" id="PS50931">
    <property type="entry name" value="HTH_LYSR"/>
    <property type="match status" value="1"/>
</dbReference>
<dbReference type="Gene3D" id="1.10.10.10">
    <property type="entry name" value="Winged helix-like DNA-binding domain superfamily/Winged helix DNA-binding domain"/>
    <property type="match status" value="1"/>
</dbReference>
<organism evidence="6 7">
    <name type="scientific">Halopseudomonas yangmingensis</name>
    <dbReference type="NCBI Taxonomy" id="1720063"/>
    <lineage>
        <taxon>Bacteria</taxon>
        <taxon>Pseudomonadati</taxon>
        <taxon>Pseudomonadota</taxon>
        <taxon>Gammaproteobacteria</taxon>
        <taxon>Pseudomonadales</taxon>
        <taxon>Pseudomonadaceae</taxon>
        <taxon>Halopseudomonas</taxon>
    </lineage>
</organism>
<dbReference type="CDD" id="cd05466">
    <property type="entry name" value="PBP2_LTTR_substrate"/>
    <property type="match status" value="1"/>
</dbReference>
<keyword evidence="2" id="KW-0805">Transcription regulation</keyword>
<dbReference type="PANTHER" id="PTHR30126:SF98">
    <property type="entry name" value="HTH-TYPE TRANSCRIPTIONAL ACTIVATOR BAUR"/>
    <property type="match status" value="1"/>
</dbReference>